<proteinExistence type="predicted"/>
<protein>
    <recommendedName>
        <fullName evidence="2">CxC1-like cysteine cluster associated with KDZ transposases domain-containing protein</fullName>
    </recommendedName>
</protein>
<dbReference type="EMBL" id="KV428810">
    <property type="protein sequence ID" value="KZT31142.1"/>
    <property type="molecule type" value="Genomic_DNA"/>
</dbReference>
<sequence>MVSVKRSRSGAVRGSTSKITSLGTSIPQRQQVYTPKLLKQAIDATRKARIDRYNTSSTSERQAIRDSEVVPLYEDGGLFMDVDYRGEPSDSEWEDEDDGGERDSCDLVRGYCEMEATEGQHRYKAPDNRDRRDRLERQNIAWGYIMEDLTDAFLSWSAENDSKNDENQFETVGDFDDSSVEVFHMYSFKRVLFPFDPAVTSVVLLAKHGLMATSPGNPARAFSFSVLRFYHALSNRCPQLSMQVFVKSLCHLHCNLK</sequence>
<evidence type="ECO:0000256" key="1">
    <source>
        <dbReference type="SAM" id="MobiDB-lite"/>
    </source>
</evidence>
<dbReference type="PANTHER" id="PTHR33096">
    <property type="entry name" value="CXC2 DOMAIN-CONTAINING PROTEIN"/>
    <property type="match status" value="1"/>
</dbReference>
<evidence type="ECO:0000313" key="4">
    <source>
        <dbReference type="Proteomes" id="UP000076798"/>
    </source>
</evidence>
<gene>
    <name evidence="3" type="ORF">SISSUDRAFT_1038663</name>
</gene>
<dbReference type="AlphaFoldDB" id="A0A165WGZ5"/>
<feature type="compositionally biased region" description="Polar residues" evidence="1">
    <location>
        <begin position="14"/>
        <end position="32"/>
    </location>
</feature>
<name>A0A165WGZ5_9AGAM</name>
<keyword evidence="4" id="KW-1185">Reference proteome</keyword>
<dbReference type="PANTHER" id="PTHR33096:SF1">
    <property type="entry name" value="CXC1-LIKE CYSTEINE CLUSTER ASSOCIATED WITH KDZ TRANSPOSASES DOMAIN-CONTAINING PROTEIN"/>
    <property type="match status" value="1"/>
</dbReference>
<reference evidence="3 4" key="1">
    <citation type="journal article" date="2016" name="Mol. Biol. Evol.">
        <title>Comparative Genomics of Early-Diverging Mushroom-Forming Fungi Provides Insights into the Origins of Lignocellulose Decay Capabilities.</title>
        <authorList>
            <person name="Nagy L.G."/>
            <person name="Riley R."/>
            <person name="Tritt A."/>
            <person name="Adam C."/>
            <person name="Daum C."/>
            <person name="Floudas D."/>
            <person name="Sun H."/>
            <person name="Yadav J.S."/>
            <person name="Pangilinan J."/>
            <person name="Larsson K.H."/>
            <person name="Matsuura K."/>
            <person name="Barry K."/>
            <person name="Labutti K."/>
            <person name="Kuo R."/>
            <person name="Ohm R.A."/>
            <person name="Bhattacharya S.S."/>
            <person name="Shirouzu T."/>
            <person name="Yoshinaga Y."/>
            <person name="Martin F.M."/>
            <person name="Grigoriev I.V."/>
            <person name="Hibbett D.S."/>
        </authorList>
    </citation>
    <scope>NUCLEOTIDE SEQUENCE [LARGE SCALE GENOMIC DNA]</scope>
    <source>
        <strain evidence="3 4">HHB10207 ss-3</strain>
    </source>
</reference>
<dbReference type="OrthoDB" id="2665372at2759"/>
<evidence type="ECO:0000313" key="3">
    <source>
        <dbReference type="EMBL" id="KZT31142.1"/>
    </source>
</evidence>
<dbReference type="Proteomes" id="UP000076798">
    <property type="component" value="Unassembled WGS sequence"/>
</dbReference>
<dbReference type="Pfam" id="PF18802">
    <property type="entry name" value="CxC1"/>
    <property type="match status" value="1"/>
</dbReference>
<feature type="domain" description="CxC1-like cysteine cluster associated with KDZ transposases" evidence="2">
    <location>
        <begin position="156"/>
        <end position="249"/>
    </location>
</feature>
<evidence type="ECO:0000259" key="2">
    <source>
        <dbReference type="Pfam" id="PF18802"/>
    </source>
</evidence>
<accession>A0A165WGZ5</accession>
<organism evidence="3 4">
    <name type="scientific">Sistotremastrum suecicum HHB10207 ss-3</name>
    <dbReference type="NCBI Taxonomy" id="1314776"/>
    <lineage>
        <taxon>Eukaryota</taxon>
        <taxon>Fungi</taxon>
        <taxon>Dikarya</taxon>
        <taxon>Basidiomycota</taxon>
        <taxon>Agaricomycotina</taxon>
        <taxon>Agaricomycetes</taxon>
        <taxon>Sistotremastrales</taxon>
        <taxon>Sistotremastraceae</taxon>
        <taxon>Sistotremastrum</taxon>
    </lineage>
</organism>
<dbReference type="InterPro" id="IPR041320">
    <property type="entry name" value="CxC1"/>
</dbReference>
<feature type="region of interest" description="Disordered" evidence="1">
    <location>
        <begin position="1"/>
        <end position="32"/>
    </location>
</feature>